<comment type="similarity">
    <text evidence="1 2">Belongs to the glycosyl hydrolase 31 family.</text>
</comment>
<name>A0A545AY71_9ACTN</name>
<dbReference type="Gene3D" id="2.60.40.1180">
    <property type="entry name" value="Golgi alpha-mannosidase II"/>
    <property type="match status" value="1"/>
</dbReference>
<keyword evidence="7" id="KW-1185">Reference proteome</keyword>
<dbReference type="InterPro" id="IPR000322">
    <property type="entry name" value="Glyco_hydro_31_TIM"/>
</dbReference>
<feature type="domain" description="Glycoside hydrolase family 31 N-terminal" evidence="4">
    <location>
        <begin position="111"/>
        <end position="184"/>
    </location>
</feature>
<dbReference type="AlphaFoldDB" id="A0A545AY71"/>
<dbReference type="InParanoid" id="A0A545AY71"/>
<dbReference type="SUPFAM" id="SSF51011">
    <property type="entry name" value="Glycosyl hydrolase domain"/>
    <property type="match status" value="1"/>
</dbReference>
<dbReference type="Proteomes" id="UP000317982">
    <property type="component" value="Unassembled WGS sequence"/>
</dbReference>
<reference evidence="6 7" key="1">
    <citation type="submission" date="2019-07" db="EMBL/GenBank/DDBJ databases">
        <title>Cryptosporangium phraense sp. nov., isolated from plant litter.</title>
        <authorList>
            <person name="Suriyachadkun C."/>
        </authorList>
    </citation>
    <scope>NUCLEOTIDE SEQUENCE [LARGE SCALE GENOMIC DNA]</scope>
    <source>
        <strain evidence="6 7">A-T 5661</strain>
    </source>
</reference>
<dbReference type="InterPro" id="IPR025887">
    <property type="entry name" value="Glyco_hydro_31_N_dom"/>
</dbReference>
<dbReference type="EMBL" id="VIRS01000002">
    <property type="protein sequence ID" value="TQS46286.1"/>
    <property type="molecule type" value="Genomic_DNA"/>
</dbReference>
<dbReference type="Gene3D" id="2.60.40.1760">
    <property type="entry name" value="glycosyl hydrolase (family 31)"/>
    <property type="match status" value="1"/>
</dbReference>
<dbReference type="InterPro" id="IPR013780">
    <property type="entry name" value="Glyco_hydro_b"/>
</dbReference>
<dbReference type="Pfam" id="PF01055">
    <property type="entry name" value="Glyco_hydro_31_2nd"/>
    <property type="match status" value="1"/>
</dbReference>
<dbReference type="GO" id="GO:0004553">
    <property type="term" value="F:hydrolase activity, hydrolyzing O-glycosyl compounds"/>
    <property type="evidence" value="ECO:0007669"/>
    <property type="project" value="InterPro"/>
</dbReference>
<dbReference type="InterPro" id="IPR048395">
    <property type="entry name" value="Glyco_hydro_31_C"/>
</dbReference>
<dbReference type="RefSeq" id="WP_142702814.1">
    <property type="nucleotide sequence ID" value="NZ_VIRS01000002.1"/>
</dbReference>
<gene>
    <name evidence="6" type="ORF">FL583_02515</name>
</gene>
<comment type="caution">
    <text evidence="6">The sequence shown here is derived from an EMBL/GenBank/DDBJ whole genome shotgun (WGS) entry which is preliminary data.</text>
</comment>
<evidence type="ECO:0000313" key="6">
    <source>
        <dbReference type="EMBL" id="TQS46286.1"/>
    </source>
</evidence>
<feature type="domain" description="Glycosyl hydrolase family 31 C-terminal" evidence="5">
    <location>
        <begin position="573"/>
        <end position="655"/>
    </location>
</feature>
<dbReference type="Pfam" id="PF21365">
    <property type="entry name" value="Glyco_hydro_31_3rd"/>
    <property type="match status" value="1"/>
</dbReference>
<dbReference type="InterPro" id="IPR051816">
    <property type="entry name" value="Glycosyl_Hydrolase_31"/>
</dbReference>
<evidence type="ECO:0000256" key="2">
    <source>
        <dbReference type="RuleBase" id="RU361185"/>
    </source>
</evidence>
<protein>
    <submittedName>
        <fullName evidence="6">Glycoside hydrolase family 31 protein</fullName>
    </submittedName>
</protein>
<feature type="domain" description="Glycoside hydrolase family 31 TIM barrel" evidence="3">
    <location>
        <begin position="235"/>
        <end position="564"/>
    </location>
</feature>
<evidence type="ECO:0000256" key="1">
    <source>
        <dbReference type="ARBA" id="ARBA00007806"/>
    </source>
</evidence>
<sequence length="661" mass="71282">MTLDAYRRMVLTGGDLAVELDSGRRVSVRATAPVEGVLRLRIGDPSVCDDILLPDLDDRPVDISAQGTGVALRAPGVSAVWRDGQDFRLGPFARFAEPAASTVPYAAGAREATDDRPAGWVETVHLPPGARVYGGGESYQGPNLRGRHRYLRNTEQDRNAGRDSAYLNVPLLWSDAGWGLFVHTGGVVDADLGAEHVEAARIEVDGPGIDLFLLLGDGPTILRRYSELTGRPGPLPDWAFGVWMSRSSYFTAAEMVAVADDLRAADCPVDVMHVDEWLAESVLDDAAWSSAPNRTRFPSGWTSELASRGVRTSVWINPYLAKGSALADEATAKGYLIRTPDGEPAGAADNPDTLPVDFTDPEAREWWQGRLAEVLGAEGVSALLSDFGEEVPPDAVFDDGRRGRDRHNSYGLIYAETVWEVGRRVRPDDFAPIFRAGTAGSQRTPAHWAGDMPSTWAGLVSSLRACLSMSLSGFAVVSHDSGGYWTPSSYDRALELRKTMTPDAVEADVEPELYARWAQWGALSPIMRFHGVGRREPTAYPEPARSVAVAACRLRKALQPYLVSVAASASADGSPMMRPMVLAYPGDRAGRDAELQYLLGPDLLVAPLLEPGGTREVWFPPGEWVPVWGASAGSGWATIRCEIDQFPVYARAGSAVAGVVA</sequence>
<evidence type="ECO:0000259" key="5">
    <source>
        <dbReference type="Pfam" id="PF21365"/>
    </source>
</evidence>
<dbReference type="OrthoDB" id="176168at2"/>
<keyword evidence="2 6" id="KW-0378">Hydrolase</keyword>
<dbReference type="SUPFAM" id="SSF74650">
    <property type="entry name" value="Galactose mutarotase-like"/>
    <property type="match status" value="1"/>
</dbReference>
<dbReference type="InterPro" id="IPR017853">
    <property type="entry name" value="GH"/>
</dbReference>
<dbReference type="InterPro" id="IPR011013">
    <property type="entry name" value="Gal_mutarotase_sf_dom"/>
</dbReference>
<dbReference type="CDD" id="cd14752">
    <property type="entry name" value="GH31_N"/>
    <property type="match status" value="1"/>
</dbReference>
<evidence type="ECO:0000313" key="7">
    <source>
        <dbReference type="Proteomes" id="UP000317982"/>
    </source>
</evidence>
<keyword evidence="2" id="KW-0326">Glycosidase</keyword>
<dbReference type="Gene3D" id="3.20.20.80">
    <property type="entry name" value="Glycosidases"/>
    <property type="match status" value="1"/>
</dbReference>
<dbReference type="GO" id="GO:0030246">
    <property type="term" value="F:carbohydrate binding"/>
    <property type="evidence" value="ECO:0007669"/>
    <property type="project" value="InterPro"/>
</dbReference>
<evidence type="ECO:0000259" key="4">
    <source>
        <dbReference type="Pfam" id="PF13802"/>
    </source>
</evidence>
<dbReference type="GO" id="GO:0005975">
    <property type="term" value="P:carbohydrate metabolic process"/>
    <property type="evidence" value="ECO:0007669"/>
    <property type="project" value="InterPro"/>
</dbReference>
<accession>A0A545AY71</accession>
<dbReference type="PANTHER" id="PTHR43863:SF2">
    <property type="entry name" value="MALTASE-GLUCOAMYLASE"/>
    <property type="match status" value="1"/>
</dbReference>
<organism evidence="6 7">
    <name type="scientific">Cryptosporangium phraense</name>
    <dbReference type="NCBI Taxonomy" id="2593070"/>
    <lineage>
        <taxon>Bacteria</taxon>
        <taxon>Bacillati</taxon>
        <taxon>Actinomycetota</taxon>
        <taxon>Actinomycetes</taxon>
        <taxon>Cryptosporangiales</taxon>
        <taxon>Cryptosporangiaceae</taxon>
        <taxon>Cryptosporangium</taxon>
    </lineage>
</organism>
<dbReference type="Pfam" id="PF13802">
    <property type="entry name" value="Gal_mutarotas_2"/>
    <property type="match status" value="1"/>
</dbReference>
<evidence type="ECO:0000259" key="3">
    <source>
        <dbReference type="Pfam" id="PF01055"/>
    </source>
</evidence>
<proteinExistence type="inferred from homology"/>
<dbReference type="PANTHER" id="PTHR43863">
    <property type="entry name" value="HYDROLASE, PUTATIVE (AFU_ORTHOLOGUE AFUA_1G03140)-RELATED"/>
    <property type="match status" value="1"/>
</dbReference>
<dbReference type="SUPFAM" id="SSF51445">
    <property type="entry name" value="(Trans)glycosidases"/>
    <property type="match status" value="1"/>
</dbReference>